<sequence>MTAVRRGAAVTAGLGAVVLALASCGSGGGGGGGGSAGGTLKVVGSSDVDHLDTSSVYTTWGNMLARQFARTLFGFKAANNFDDAIKVQPDVAQELPTTQNGGLSQDGKTYTIKLRTGVLWNTNPAREVTAQDFIRGIKRVCNPAKPSGGKAYYSETIVGMSAFCKGYGSVDPKSASAMAAYQNDHDVPGLTAKDDKTLVIKLTQPASDFTNILALEFAAAAPAEYDGYIPDSPQFRQHTVSDGPYQIVSYTPNKQYVLDRNKNWKAASDPTRAQNPDRIQVTMGQDSPDVVQQQMEQGSADLAWDQPVPTSRIPSLKSNPNFKIMEGSTSNPYIVFNTLSPNNNKALSKVQVRQAINYAVDKTALIQIYGGPDVSEVLNQVIPPRSVGYQPFNLYPTPGNAGDPNKCKQLLAQAGYPNGLTLKFPYRVSSNHPKVAQSVQANLKACGITANLTPDTNGTFYNTTLVTPADAKAGKWDIAGPGWVPDWYGNNGRTNIVPLFDGRQYGPNSTNYGDYNNPKVNALIDQALKAKDVNTAAGFWAQADKQIMQDAAVVPLMNQKYPIFHSSRVKNAQYLPQYQAYDLNQVKLS</sequence>
<dbReference type="CDD" id="cd08506">
    <property type="entry name" value="PBP2_clavulanate_OppA2"/>
    <property type="match status" value="1"/>
</dbReference>
<dbReference type="Pfam" id="PF00496">
    <property type="entry name" value="SBP_bac_5"/>
    <property type="match status" value="1"/>
</dbReference>
<dbReference type="InterPro" id="IPR039424">
    <property type="entry name" value="SBP_5"/>
</dbReference>
<evidence type="ECO:0000313" key="3">
    <source>
        <dbReference type="EMBL" id="KAB2355931.1"/>
    </source>
</evidence>
<gene>
    <name evidence="3" type="ORF">F9B16_48615</name>
</gene>
<evidence type="ECO:0000259" key="2">
    <source>
        <dbReference type="Pfam" id="PF00496"/>
    </source>
</evidence>
<reference evidence="3 4" key="1">
    <citation type="submission" date="2019-09" db="EMBL/GenBank/DDBJ databases">
        <title>Actinomadura physcomitrii sp. nov., a novel actinomycete isolated from moss [Physcomitrium sphaericum (Ludw) Fuernr].</title>
        <authorList>
            <person name="Liu C."/>
            <person name="Zhuang X."/>
        </authorList>
    </citation>
    <scope>NUCLEOTIDE SEQUENCE [LARGE SCALE GENOMIC DNA]</scope>
    <source>
        <strain evidence="3 4">CYP1-1B</strain>
    </source>
</reference>
<keyword evidence="4" id="KW-1185">Reference proteome</keyword>
<dbReference type="GO" id="GO:0043190">
    <property type="term" value="C:ATP-binding cassette (ABC) transporter complex"/>
    <property type="evidence" value="ECO:0007669"/>
    <property type="project" value="InterPro"/>
</dbReference>
<comment type="caution">
    <text evidence="3">The sequence shown here is derived from an EMBL/GenBank/DDBJ whole genome shotgun (WGS) entry which is preliminary data.</text>
</comment>
<dbReference type="GO" id="GO:0015833">
    <property type="term" value="P:peptide transport"/>
    <property type="evidence" value="ECO:0007669"/>
    <property type="project" value="TreeGrafter"/>
</dbReference>
<keyword evidence="1" id="KW-0732">Signal</keyword>
<organism evidence="3 4">
    <name type="scientific">Actinomadura montaniterrae</name>
    <dbReference type="NCBI Taxonomy" id="1803903"/>
    <lineage>
        <taxon>Bacteria</taxon>
        <taxon>Bacillati</taxon>
        <taxon>Actinomycetota</taxon>
        <taxon>Actinomycetes</taxon>
        <taxon>Streptosporangiales</taxon>
        <taxon>Thermomonosporaceae</taxon>
        <taxon>Actinomadura</taxon>
    </lineage>
</organism>
<dbReference type="PIRSF" id="PIRSF002741">
    <property type="entry name" value="MppA"/>
    <property type="match status" value="1"/>
</dbReference>
<dbReference type="RefSeq" id="WP_151547053.1">
    <property type="nucleotide sequence ID" value="NZ_WBMR01000367.1"/>
</dbReference>
<dbReference type="PANTHER" id="PTHR30290:SF83">
    <property type="entry name" value="ABC TRANSPORTER SUBSTRATE-BINDING PROTEIN"/>
    <property type="match status" value="1"/>
</dbReference>
<feature type="signal peptide" evidence="1">
    <location>
        <begin position="1"/>
        <end position="22"/>
    </location>
</feature>
<dbReference type="Proteomes" id="UP000483004">
    <property type="component" value="Unassembled WGS sequence"/>
</dbReference>
<evidence type="ECO:0000313" key="4">
    <source>
        <dbReference type="Proteomes" id="UP000483004"/>
    </source>
</evidence>
<dbReference type="Gene3D" id="3.40.190.10">
    <property type="entry name" value="Periplasmic binding protein-like II"/>
    <property type="match status" value="1"/>
</dbReference>
<dbReference type="Gene3D" id="3.10.105.10">
    <property type="entry name" value="Dipeptide-binding Protein, Domain 3"/>
    <property type="match status" value="1"/>
</dbReference>
<dbReference type="AlphaFoldDB" id="A0A6L3VC70"/>
<feature type="chain" id="PRO_5027098239" evidence="1">
    <location>
        <begin position="23"/>
        <end position="589"/>
    </location>
</feature>
<dbReference type="GO" id="GO:1904680">
    <property type="term" value="F:peptide transmembrane transporter activity"/>
    <property type="evidence" value="ECO:0007669"/>
    <property type="project" value="TreeGrafter"/>
</dbReference>
<dbReference type="InterPro" id="IPR000914">
    <property type="entry name" value="SBP_5_dom"/>
</dbReference>
<name>A0A6L3VC70_9ACTN</name>
<dbReference type="GO" id="GO:0042597">
    <property type="term" value="C:periplasmic space"/>
    <property type="evidence" value="ECO:0007669"/>
    <property type="project" value="UniProtKB-ARBA"/>
</dbReference>
<accession>A0A6L3VC70</accession>
<proteinExistence type="predicted"/>
<feature type="domain" description="Solute-binding protein family 5" evidence="2">
    <location>
        <begin position="87"/>
        <end position="489"/>
    </location>
</feature>
<dbReference type="InterPro" id="IPR030678">
    <property type="entry name" value="Peptide/Ni-bd"/>
</dbReference>
<dbReference type="PROSITE" id="PS51257">
    <property type="entry name" value="PROKAR_LIPOPROTEIN"/>
    <property type="match status" value="1"/>
</dbReference>
<dbReference type="SUPFAM" id="SSF53850">
    <property type="entry name" value="Periplasmic binding protein-like II"/>
    <property type="match status" value="1"/>
</dbReference>
<dbReference type="OrthoDB" id="5240629at2"/>
<protein>
    <submittedName>
        <fullName evidence="3">ABC transporter substrate-binding protein</fullName>
    </submittedName>
</protein>
<dbReference type="EMBL" id="WBMR01000367">
    <property type="protein sequence ID" value="KAB2355931.1"/>
    <property type="molecule type" value="Genomic_DNA"/>
</dbReference>
<dbReference type="PANTHER" id="PTHR30290">
    <property type="entry name" value="PERIPLASMIC BINDING COMPONENT OF ABC TRANSPORTER"/>
    <property type="match status" value="1"/>
</dbReference>
<evidence type="ECO:0000256" key="1">
    <source>
        <dbReference type="SAM" id="SignalP"/>
    </source>
</evidence>